<dbReference type="Proteomes" id="UP000637267">
    <property type="component" value="Unassembled WGS sequence"/>
</dbReference>
<name>A0ABQ2P456_9NEIS</name>
<dbReference type="InterPro" id="IPR029046">
    <property type="entry name" value="LolA/LolB/LppX"/>
</dbReference>
<evidence type="ECO:0008006" key="5">
    <source>
        <dbReference type="Google" id="ProtNLM"/>
    </source>
</evidence>
<dbReference type="RefSeq" id="WP_188701362.1">
    <property type="nucleotide sequence ID" value="NZ_BMLX01000001.1"/>
</dbReference>
<comment type="caution">
    <text evidence="3">The sequence shown here is derived from an EMBL/GenBank/DDBJ whole genome shotgun (WGS) entry which is preliminary data.</text>
</comment>
<dbReference type="Gene3D" id="2.50.20.10">
    <property type="entry name" value="Lipoprotein localisation LolA/LolB/LppX"/>
    <property type="match status" value="1"/>
</dbReference>
<feature type="chain" id="PRO_5046103126" description="DUF2092 domain-containing protein" evidence="2">
    <location>
        <begin position="29"/>
        <end position="259"/>
    </location>
</feature>
<dbReference type="SUPFAM" id="SSF89392">
    <property type="entry name" value="Prokaryotic lipoproteins and lipoprotein localization factors"/>
    <property type="match status" value="1"/>
</dbReference>
<dbReference type="EMBL" id="BMLX01000001">
    <property type="protein sequence ID" value="GGP17819.1"/>
    <property type="molecule type" value="Genomic_DNA"/>
</dbReference>
<protein>
    <recommendedName>
        <fullName evidence="5">DUF2092 domain-containing protein</fullName>
    </recommendedName>
</protein>
<proteinExistence type="predicted"/>
<reference evidence="4" key="1">
    <citation type="journal article" date="2019" name="Int. J. Syst. Evol. Microbiol.">
        <title>The Global Catalogue of Microorganisms (GCM) 10K type strain sequencing project: providing services to taxonomists for standard genome sequencing and annotation.</title>
        <authorList>
            <consortium name="The Broad Institute Genomics Platform"/>
            <consortium name="The Broad Institute Genome Sequencing Center for Infectious Disease"/>
            <person name="Wu L."/>
            <person name="Ma J."/>
        </authorList>
    </citation>
    <scope>NUCLEOTIDE SEQUENCE [LARGE SCALE GENOMIC DNA]</scope>
    <source>
        <strain evidence="4">CGMCC 1.8859</strain>
    </source>
</reference>
<feature type="signal peptide" evidence="2">
    <location>
        <begin position="1"/>
        <end position="28"/>
    </location>
</feature>
<dbReference type="InterPro" id="IPR019207">
    <property type="entry name" value="DUF2092"/>
</dbReference>
<dbReference type="Pfam" id="PF09865">
    <property type="entry name" value="DUF2092"/>
    <property type="match status" value="1"/>
</dbReference>
<evidence type="ECO:0000313" key="3">
    <source>
        <dbReference type="EMBL" id="GGP17819.1"/>
    </source>
</evidence>
<keyword evidence="4" id="KW-1185">Reference proteome</keyword>
<keyword evidence="1 2" id="KW-0732">Signal</keyword>
<organism evidence="3 4">
    <name type="scientific">Silvimonas iriomotensis</name>
    <dbReference type="NCBI Taxonomy" id="449662"/>
    <lineage>
        <taxon>Bacteria</taxon>
        <taxon>Pseudomonadati</taxon>
        <taxon>Pseudomonadota</taxon>
        <taxon>Betaproteobacteria</taxon>
        <taxon>Neisseriales</taxon>
        <taxon>Chitinibacteraceae</taxon>
        <taxon>Silvimonas</taxon>
    </lineage>
</organism>
<accession>A0ABQ2P456</accession>
<evidence type="ECO:0000256" key="2">
    <source>
        <dbReference type="SAM" id="SignalP"/>
    </source>
</evidence>
<gene>
    <name evidence="3" type="ORF">GCM10010970_01710</name>
</gene>
<sequence length="259" mass="28073">MSIATRSCRTLFIALTSAGALVSATAFADDASAVDPQAIKALSAMGAKLRSLTDFTVTSDSTTDMVSDDGQAVQFAHHTVLSIRRPDRMYASVKGDDGTKSMYFDGAHFTLYGTKNNYYATVPAPSTLRDLITDIHDKYGLEAPLVDLFAWGNDDERVKALSSALTVGDERLGGQICTHYALRQEGVDWQIWIRKSADPLPCKLIVTDTSNAARPQHASVLTWQLKPVFKPGLFQFKPPKGARPIVFQTNDASAPASAN</sequence>
<evidence type="ECO:0000256" key="1">
    <source>
        <dbReference type="ARBA" id="ARBA00022729"/>
    </source>
</evidence>
<evidence type="ECO:0000313" key="4">
    <source>
        <dbReference type="Proteomes" id="UP000637267"/>
    </source>
</evidence>